<dbReference type="Gene3D" id="3.40.50.720">
    <property type="entry name" value="NAD(P)-binding Rossmann-like Domain"/>
    <property type="match status" value="1"/>
</dbReference>
<dbReference type="SMART" id="SM00829">
    <property type="entry name" value="PKS_ER"/>
    <property type="match status" value="1"/>
</dbReference>
<dbReference type="EMBL" id="JAWCUI010000072">
    <property type="protein sequence ID" value="KAL1889595.1"/>
    <property type="molecule type" value="Genomic_DNA"/>
</dbReference>
<gene>
    <name evidence="12" type="ORF">Sste5346_008844</name>
</gene>
<dbReference type="InterPro" id="IPR013149">
    <property type="entry name" value="ADH-like_C"/>
</dbReference>
<evidence type="ECO:0000256" key="7">
    <source>
        <dbReference type="ARBA" id="ARBA00025713"/>
    </source>
</evidence>
<dbReference type="InterPro" id="IPR036291">
    <property type="entry name" value="NAD(P)-bd_dom_sf"/>
</dbReference>
<organism evidence="12 13">
    <name type="scientific">Sporothrix stenoceras</name>
    <dbReference type="NCBI Taxonomy" id="5173"/>
    <lineage>
        <taxon>Eukaryota</taxon>
        <taxon>Fungi</taxon>
        <taxon>Dikarya</taxon>
        <taxon>Ascomycota</taxon>
        <taxon>Pezizomycotina</taxon>
        <taxon>Sordariomycetes</taxon>
        <taxon>Sordariomycetidae</taxon>
        <taxon>Ophiostomatales</taxon>
        <taxon>Ophiostomataceae</taxon>
        <taxon>Sporothrix</taxon>
    </lineage>
</organism>
<feature type="domain" description="Enoyl reductase (ER)" evidence="11">
    <location>
        <begin position="19"/>
        <end position="341"/>
    </location>
</feature>
<dbReference type="EC" id="1.1.1.9" evidence="8"/>
<dbReference type="InterPro" id="IPR002328">
    <property type="entry name" value="ADH_Zn_CS"/>
</dbReference>
<keyword evidence="3 10" id="KW-0479">Metal-binding</keyword>
<evidence type="ECO:0000313" key="13">
    <source>
        <dbReference type="Proteomes" id="UP001583186"/>
    </source>
</evidence>
<dbReference type="InterPro" id="IPR013154">
    <property type="entry name" value="ADH-like_N"/>
</dbReference>
<evidence type="ECO:0000256" key="8">
    <source>
        <dbReference type="ARBA" id="ARBA00026119"/>
    </source>
</evidence>
<evidence type="ECO:0000256" key="1">
    <source>
        <dbReference type="ARBA" id="ARBA00001947"/>
    </source>
</evidence>
<sequence length="350" mass="37235">MEPANLPSANYVCIMQAKGKLGWESRALLTEPGPYEVVVAPQKTGICGSDMHVFLSESAGKDASKKPIVLGHESAGFVTNVGSQVTTLKVGDRVAMEPGKYCLRCEFCKGGSSDVCYKLPDGISLEEGALIEPLAVAIMVVSSVAQMPHNANVTVFGAGPVGLLTMAVAKALGARRILAIDVQEQRLAFAKEYAATDIHSSLPKEAGEDSITYAQRHAQAISDKFGLDAPGRGMDLVMDCSGAEVCIQTGIFLTKRRGTYVQVGAGMPNVLVPMVTVLVKEIRIKGSLRYGPGCYDMAIDLVHQGRVQLKQLITHRFPFNQADLAFKTTKDGVGPDGRVAIKTIIDGPTA</sequence>
<dbReference type="Pfam" id="PF08240">
    <property type="entry name" value="ADH_N"/>
    <property type="match status" value="1"/>
</dbReference>
<dbReference type="PANTHER" id="PTHR43161">
    <property type="entry name" value="SORBITOL DEHYDROGENASE"/>
    <property type="match status" value="1"/>
</dbReference>
<dbReference type="InterPro" id="IPR020843">
    <property type="entry name" value="ER"/>
</dbReference>
<accession>A0ABR3YNI6</accession>
<comment type="caution">
    <text evidence="12">The sequence shown here is derived from an EMBL/GenBank/DDBJ whole genome shotgun (WGS) entry which is preliminary data.</text>
</comment>
<evidence type="ECO:0000256" key="5">
    <source>
        <dbReference type="ARBA" id="ARBA00023002"/>
    </source>
</evidence>
<dbReference type="PROSITE" id="PS00059">
    <property type="entry name" value="ADH_ZINC"/>
    <property type="match status" value="1"/>
</dbReference>
<dbReference type="Pfam" id="PF00107">
    <property type="entry name" value="ADH_zinc_N"/>
    <property type="match status" value="1"/>
</dbReference>
<keyword evidence="4 10" id="KW-0862">Zinc</keyword>
<comment type="pathway">
    <text evidence="7">Carbohydrate degradation; L-arabinose degradation via L-arabinitol; D-xylulose 5-phosphate from L-arabinose (fungal route): step 4/5.</text>
</comment>
<dbReference type="SUPFAM" id="SSF50129">
    <property type="entry name" value="GroES-like"/>
    <property type="match status" value="1"/>
</dbReference>
<dbReference type="PANTHER" id="PTHR43161:SF9">
    <property type="entry name" value="SORBITOL DEHYDROGENASE"/>
    <property type="match status" value="1"/>
</dbReference>
<comment type="similarity">
    <text evidence="2 10">Belongs to the zinc-containing alcohol dehydrogenase family.</text>
</comment>
<keyword evidence="13" id="KW-1185">Reference proteome</keyword>
<evidence type="ECO:0000256" key="10">
    <source>
        <dbReference type="RuleBase" id="RU361277"/>
    </source>
</evidence>
<dbReference type="Proteomes" id="UP001583186">
    <property type="component" value="Unassembled WGS sequence"/>
</dbReference>
<comment type="function">
    <text evidence="6">Xylitol dehydrogenase which catalyzes the conversion of xylitol to D-xylulose. Xylose is a major component of hemicelluloses such as xylan. Most fungi utilize D-xylose via three enzymatic reactions, xylose reductase (XR), xylitol dehydrogenase (XDH), and xylulokinase, to form xylulose 5-phosphate, which enters pentose phosphate pathway.</text>
</comment>
<protein>
    <recommendedName>
        <fullName evidence="8">D-xylulose reductase</fullName>
        <ecNumber evidence="8">1.1.1.9</ecNumber>
    </recommendedName>
    <alternativeName>
        <fullName evidence="9">Xylitol dehydrogenase A</fullName>
    </alternativeName>
</protein>
<evidence type="ECO:0000256" key="6">
    <source>
        <dbReference type="ARBA" id="ARBA00024843"/>
    </source>
</evidence>
<evidence type="ECO:0000256" key="2">
    <source>
        <dbReference type="ARBA" id="ARBA00008072"/>
    </source>
</evidence>
<keyword evidence="5" id="KW-0560">Oxidoreductase</keyword>
<dbReference type="InterPro" id="IPR011032">
    <property type="entry name" value="GroES-like_sf"/>
</dbReference>
<dbReference type="SUPFAM" id="SSF51735">
    <property type="entry name" value="NAD(P)-binding Rossmann-fold domains"/>
    <property type="match status" value="1"/>
</dbReference>
<dbReference type="Gene3D" id="3.90.180.10">
    <property type="entry name" value="Medium-chain alcohol dehydrogenases, catalytic domain"/>
    <property type="match status" value="2"/>
</dbReference>
<proteinExistence type="inferred from homology"/>
<evidence type="ECO:0000259" key="11">
    <source>
        <dbReference type="SMART" id="SM00829"/>
    </source>
</evidence>
<reference evidence="12 13" key="1">
    <citation type="journal article" date="2024" name="IMA Fungus">
        <title>IMA Genome - F19 : A genome assembly and annotation guide to empower mycologists, including annotated draft genome sequences of Ceratocystis pirilliformis, Diaporthe australafricana, Fusarium ophioides, Paecilomyces lecythidis, and Sporothrix stenoceras.</title>
        <authorList>
            <person name="Aylward J."/>
            <person name="Wilson A.M."/>
            <person name="Visagie C.M."/>
            <person name="Spraker J."/>
            <person name="Barnes I."/>
            <person name="Buitendag C."/>
            <person name="Ceriani C."/>
            <person name="Del Mar Angel L."/>
            <person name="du Plessis D."/>
            <person name="Fuchs T."/>
            <person name="Gasser K."/>
            <person name="Kramer D."/>
            <person name="Li W."/>
            <person name="Munsamy K."/>
            <person name="Piso A."/>
            <person name="Price J.L."/>
            <person name="Sonnekus B."/>
            <person name="Thomas C."/>
            <person name="van der Nest A."/>
            <person name="van Dijk A."/>
            <person name="van Heerden A."/>
            <person name="van Vuuren N."/>
            <person name="Yilmaz N."/>
            <person name="Duong T.A."/>
            <person name="van der Merwe N.A."/>
            <person name="Wingfield M.J."/>
            <person name="Wingfield B.D."/>
        </authorList>
    </citation>
    <scope>NUCLEOTIDE SEQUENCE [LARGE SCALE GENOMIC DNA]</scope>
    <source>
        <strain evidence="12 13">CMW 5346</strain>
    </source>
</reference>
<evidence type="ECO:0000256" key="9">
    <source>
        <dbReference type="ARBA" id="ARBA00030139"/>
    </source>
</evidence>
<evidence type="ECO:0000313" key="12">
    <source>
        <dbReference type="EMBL" id="KAL1889595.1"/>
    </source>
</evidence>
<comment type="cofactor">
    <cofactor evidence="1 10">
        <name>Zn(2+)</name>
        <dbReference type="ChEBI" id="CHEBI:29105"/>
    </cofactor>
</comment>
<evidence type="ECO:0000256" key="4">
    <source>
        <dbReference type="ARBA" id="ARBA00022833"/>
    </source>
</evidence>
<evidence type="ECO:0000256" key="3">
    <source>
        <dbReference type="ARBA" id="ARBA00022723"/>
    </source>
</evidence>
<name>A0ABR3YNI6_9PEZI</name>